<dbReference type="SUPFAM" id="SSF109604">
    <property type="entry name" value="HD-domain/PDEase-like"/>
    <property type="match status" value="1"/>
</dbReference>
<dbReference type="Gene3D" id="3.30.70.260">
    <property type="match status" value="1"/>
</dbReference>
<dbReference type="PROSITE" id="PS51671">
    <property type="entry name" value="ACT"/>
    <property type="match status" value="1"/>
</dbReference>
<dbReference type="InterPro" id="IPR006674">
    <property type="entry name" value="HD_domain"/>
</dbReference>
<dbReference type="CDD" id="cd00077">
    <property type="entry name" value="HDc"/>
    <property type="match status" value="1"/>
</dbReference>
<dbReference type="InterPro" id="IPR004095">
    <property type="entry name" value="TGS"/>
</dbReference>
<dbReference type="PROSITE" id="PS51831">
    <property type="entry name" value="HD"/>
    <property type="match status" value="1"/>
</dbReference>
<dbReference type="GO" id="GO:0005886">
    <property type="term" value="C:plasma membrane"/>
    <property type="evidence" value="ECO:0007669"/>
    <property type="project" value="TreeGrafter"/>
</dbReference>
<dbReference type="PANTHER" id="PTHR21262">
    <property type="entry name" value="GUANOSINE-3',5'-BIS DIPHOSPHATE 3'-PYROPHOSPHOHYDROLASE"/>
    <property type="match status" value="1"/>
</dbReference>
<dbReference type="NCBIfam" id="TIGR00691">
    <property type="entry name" value="spoT_relA"/>
    <property type="match status" value="1"/>
</dbReference>
<comment type="similarity">
    <text evidence="1">Belongs to the RelA/SpoT family.</text>
</comment>
<comment type="pathway">
    <text evidence="2">Purine metabolism.</text>
</comment>
<dbReference type="FunFam" id="1.10.3210.10:FF:000001">
    <property type="entry name" value="GTP pyrophosphokinase RelA"/>
    <property type="match status" value="1"/>
</dbReference>
<protein>
    <submittedName>
        <fullName evidence="6">Inactive (P)ppGpp 3'-pyrophosphohydrolase domain / GTP pyrophosphokinase, (P)ppGpp synthetase I</fullName>
        <ecNumber evidence="6">2.7.6.5</ecNumber>
    </submittedName>
</protein>
<dbReference type="Pfam" id="PF04607">
    <property type="entry name" value="RelA_SpoT"/>
    <property type="match status" value="1"/>
</dbReference>
<dbReference type="GO" id="GO:0008728">
    <property type="term" value="F:GTP diphosphokinase activity"/>
    <property type="evidence" value="ECO:0007669"/>
    <property type="project" value="UniProtKB-EC"/>
</dbReference>
<dbReference type="AlphaFoldDB" id="A0A3B0YNP3"/>
<dbReference type="InterPro" id="IPR045865">
    <property type="entry name" value="ACT-like_dom_sf"/>
</dbReference>
<dbReference type="PROSITE" id="PS51880">
    <property type="entry name" value="TGS"/>
    <property type="match status" value="1"/>
</dbReference>
<dbReference type="FunFam" id="3.10.20.30:FF:000002">
    <property type="entry name" value="GTP pyrophosphokinase (RelA/SpoT)"/>
    <property type="match status" value="1"/>
</dbReference>
<dbReference type="Pfam" id="PF13291">
    <property type="entry name" value="ACT_4"/>
    <property type="match status" value="1"/>
</dbReference>
<dbReference type="FunFam" id="3.30.460.10:FF:000001">
    <property type="entry name" value="GTP pyrophosphokinase RelA"/>
    <property type="match status" value="1"/>
</dbReference>
<dbReference type="NCBIfam" id="NF008124">
    <property type="entry name" value="PRK10872.1"/>
    <property type="match status" value="1"/>
</dbReference>
<reference evidence="6" key="1">
    <citation type="submission" date="2018-06" db="EMBL/GenBank/DDBJ databases">
        <authorList>
            <person name="Zhirakovskaya E."/>
        </authorList>
    </citation>
    <scope>NUCLEOTIDE SEQUENCE</scope>
</reference>
<dbReference type="EMBL" id="UOFL01000094">
    <property type="protein sequence ID" value="VAW75909.1"/>
    <property type="molecule type" value="Genomic_DNA"/>
</dbReference>
<evidence type="ECO:0000259" key="5">
    <source>
        <dbReference type="PROSITE" id="PS51880"/>
    </source>
</evidence>
<feature type="domain" description="HD" evidence="4">
    <location>
        <begin position="57"/>
        <end position="164"/>
    </location>
</feature>
<dbReference type="GO" id="GO:0042594">
    <property type="term" value="P:response to starvation"/>
    <property type="evidence" value="ECO:0007669"/>
    <property type="project" value="TreeGrafter"/>
</dbReference>
<dbReference type="Gene3D" id="1.10.3210.10">
    <property type="entry name" value="Hypothetical protein af1432"/>
    <property type="match status" value="1"/>
</dbReference>
<evidence type="ECO:0000256" key="1">
    <source>
        <dbReference type="ARBA" id="ARBA00007476"/>
    </source>
</evidence>
<dbReference type="GO" id="GO:0016301">
    <property type="term" value="F:kinase activity"/>
    <property type="evidence" value="ECO:0007669"/>
    <property type="project" value="UniProtKB-KW"/>
</dbReference>
<accession>A0A3B0YNP3</accession>
<dbReference type="Pfam" id="PF02824">
    <property type="entry name" value="TGS"/>
    <property type="match status" value="1"/>
</dbReference>
<feature type="domain" description="TGS" evidence="5">
    <location>
        <begin position="405"/>
        <end position="466"/>
    </location>
</feature>
<dbReference type="SUPFAM" id="SSF81301">
    <property type="entry name" value="Nucleotidyltransferase"/>
    <property type="match status" value="1"/>
</dbReference>
<keyword evidence="6" id="KW-0808">Transferase</keyword>
<dbReference type="GO" id="GO:0015969">
    <property type="term" value="P:guanosine tetraphosphate metabolic process"/>
    <property type="evidence" value="ECO:0007669"/>
    <property type="project" value="InterPro"/>
</dbReference>
<dbReference type="SUPFAM" id="SSF81271">
    <property type="entry name" value="TGS-like"/>
    <property type="match status" value="1"/>
</dbReference>
<gene>
    <name evidence="6" type="ORF">MNBD_GAMMA12-667</name>
</gene>
<keyword evidence="6" id="KW-0378">Hydrolase</keyword>
<dbReference type="CDD" id="cd01668">
    <property type="entry name" value="TGS_RSH"/>
    <property type="match status" value="1"/>
</dbReference>
<dbReference type="Pfam" id="PF19296">
    <property type="entry name" value="RelA_AH_RIS"/>
    <property type="match status" value="1"/>
</dbReference>
<dbReference type="InterPro" id="IPR012675">
    <property type="entry name" value="Beta-grasp_dom_sf"/>
</dbReference>
<dbReference type="InterPro" id="IPR033655">
    <property type="entry name" value="TGS_RelA/SpoT"/>
</dbReference>
<dbReference type="InterPro" id="IPR002912">
    <property type="entry name" value="ACT_dom"/>
</dbReference>
<dbReference type="InterPro" id="IPR007685">
    <property type="entry name" value="RelA_SpoT"/>
</dbReference>
<sequence length="733" mass="83893">MVRVSEYQKTNEHYDKDQWLERICAGRIEAEADAIKRACELAVTAHKGQRRVSGEPYVEHVFAVTDILYELGLDSETLCAAILHDVIEDTSVSLQQINDEFGESVAMLVDGVTKMALIHDYPTEKLTAHKQKSSQAENLRKLLLAMVDDVRVVLIKLADRLHNMRTLSCLEPDRQERIAQETMDIFAPLANRLGIWQIKWELEDLALRYIEPVHYKQIAALLNEKRLDRERYIEVAVEQLQHETHSVGIEAEIEGRPKHIYSIWKKMKRKHIDFDEVYDVRAVRILVDNVRDCYAALGIVHGLWRHFPKEFDDYIATPKENNYQSLHTAVIGPDDKTLEIQIRTNEMHEHSELGVAAHWRYKEGSKHDANYEEKINWLRQVLEWKDEEADADDFIDRFKAEVFQDRVYVLTPQGKVIDLSAGATPLDFAYVIHTDVGHRCRGAKVDGHIVPLTYELKSGEQVDILTTKTGNPSRDWLNLSLGYLKTSRAKAKVRTWFKQLDQDKNIADGKHIVDKELSRIGVNKISIEKLASAFKCQTVNEFLVQVGRSDISISQLVATVQEAINPEENDTRILRNTHYKPDLEPHGDVKIYGVGNLLTSIAKCCQPVPNDAIVGFITRGRGVTIHRQDCSNILSVNDGEQERLIEVSWETNQHSCYPVDIKILAYDRRGLLGDITTILNSEKVNVVAVNTMTDVIDHMARMEITLEIMDITQLSRLLVKINQLPNIVEVKRK</sequence>
<dbReference type="EC" id="2.7.6.5" evidence="6"/>
<dbReference type="Pfam" id="PF13328">
    <property type="entry name" value="HD_4"/>
    <property type="match status" value="1"/>
</dbReference>
<dbReference type="PANTHER" id="PTHR21262:SF31">
    <property type="entry name" value="GTP PYROPHOSPHOKINASE"/>
    <property type="match status" value="1"/>
</dbReference>
<dbReference type="InterPro" id="IPR045600">
    <property type="entry name" value="RelA/SpoT_AH_RIS"/>
</dbReference>
<dbReference type="InterPro" id="IPR012676">
    <property type="entry name" value="TGS-like"/>
</dbReference>
<dbReference type="GO" id="GO:0008893">
    <property type="term" value="F:guanosine-3',5'-bis(diphosphate) 3'-diphosphatase activity"/>
    <property type="evidence" value="ECO:0007669"/>
    <property type="project" value="TreeGrafter"/>
</dbReference>
<dbReference type="Gene3D" id="3.30.460.10">
    <property type="entry name" value="Beta Polymerase, domain 2"/>
    <property type="match status" value="1"/>
</dbReference>
<evidence type="ECO:0000259" key="4">
    <source>
        <dbReference type="PROSITE" id="PS51831"/>
    </source>
</evidence>
<dbReference type="SUPFAM" id="SSF55021">
    <property type="entry name" value="ACT-like"/>
    <property type="match status" value="1"/>
</dbReference>
<dbReference type="CDD" id="cd04876">
    <property type="entry name" value="ACT_RelA-SpoT"/>
    <property type="match status" value="1"/>
</dbReference>
<evidence type="ECO:0000313" key="6">
    <source>
        <dbReference type="EMBL" id="VAW75909.1"/>
    </source>
</evidence>
<evidence type="ECO:0000256" key="2">
    <source>
        <dbReference type="ARBA" id="ARBA00025704"/>
    </source>
</evidence>
<dbReference type="CDD" id="cd05399">
    <property type="entry name" value="NT_Rel-Spo_like"/>
    <property type="match status" value="1"/>
</dbReference>
<name>A0A3B0YNP3_9ZZZZ</name>
<dbReference type="InterPro" id="IPR004811">
    <property type="entry name" value="RelA/Spo_fam"/>
</dbReference>
<dbReference type="InterPro" id="IPR043519">
    <property type="entry name" value="NT_sf"/>
</dbReference>
<dbReference type="SMART" id="SM00471">
    <property type="entry name" value="HDc"/>
    <property type="match status" value="1"/>
</dbReference>
<dbReference type="InterPro" id="IPR003607">
    <property type="entry name" value="HD/PDEase_dom"/>
</dbReference>
<dbReference type="Gene3D" id="3.10.20.30">
    <property type="match status" value="1"/>
</dbReference>
<organism evidence="6">
    <name type="scientific">hydrothermal vent metagenome</name>
    <dbReference type="NCBI Taxonomy" id="652676"/>
    <lineage>
        <taxon>unclassified sequences</taxon>
        <taxon>metagenomes</taxon>
        <taxon>ecological metagenomes</taxon>
    </lineage>
</organism>
<keyword evidence="6" id="KW-0418">Kinase</keyword>
<dbReference type="SMART" id="SM00954">
    <property type="entry name" value="RelA_SpoT"/>
    <property type="match status" value="1"/>
</dbReference>
<evidence type="ECO:0000259" key="3">
    <source>
        <dbReference type="PROSITE" id="PS51671"/>
    </source>
</evidence>
<proteinExistence type="inferred from homology"/>
<feature type="domain" description="ACT" evidence="3">
    <location>
        <begin position="660"/>
        <end position="733"/>
    </location>
</feature>